<comment type="similarity">
    <text evidence="2">Belongs to the peptidase S26 family.</text>
</comment>
<feature type="domain" description="Peptidase S26" evidence="6">
    <location>
        <begin position="104"/>
        <end position="137"/>
    </location>
</feature>
<evidence type="ECO:0000256" key="4">
    <source>
        <dbReference type="ARBA" id="ARBA00022801"/>
    </source>
</evidence>
<feature type="domain" description="Peptidase S26" evidence="6">
    <location>
        <begin position="30"/>
        <end position="97"/>
    </location>
</feature>
<dbReference type="PROSITE" id="PS00501">
    <property type="entry name" value="SPASE_I_1"/>
    <property type="match status" value="1"/>
</dbReference>
<dbReference type="GO" id="GO:0004252">
    <property type="term" value="F:serine-type endopeptidase activity"/>
    <property type="evidence" value="ECO:0007669"/>
    <property type="project" value="InterPro"/>
</dbReference>
<dbReference type="InterPro" id="IPR000223">
    <property type="entry name" value="Pept_S26A_signal_pept_1"/>
</dbReference>
<evidence type="ECO:0000256" key="3">
    <source>
        <dbReference type="ARBA" id="ARBA00022670"/>
    </source>
</evidence>
<organism evidence="7 8">
    <name type="scientific">Glycomyces sambucus</name>
    <dbReference type="NCBI Taxonomy" id="380244"/>
    <lineage>
        <taxon>Bacteria</taxon>
        <taxon>Bacillati</taxon>
        <taxon>Actinomycetota</taxon>
        <taxon>Actinomycetes</taxon>
        <taxon>Glycomycetales</taxon>
        <taxon>Glycomycetaceae</taxon>
        <taxon>Glycomyces</taxon>
    </lineage>
</organism>
<dbReference type="RefSeq" id="WP_091053048.1">
    <property type="nucleotide sequence ID" value="NZ_FNGF01000006.1"/>
</dbReference>
<feature type="active site" evidence="5">
    <location>
        <position position="88"/>
    </location>
</feature>
<accession>A0A1G9KD82</accession>
<feature type="active site" evidence="5">
    <location>
        <position position="39"/>
    </location>
</feature>
<dbReference type="Gene3D" id="2.10.109.10">
    <property type="entry name" value="Umud Fragment, subunit A"/>
    <property type="match status" value="1"/>
</dbReference>
<evidence type="ECO:0000313" key="7">
    <source>
        <dbReference type="EMBL" id="SDL47840.1"/>
    </source>
</evidence>
<dbReference type="CDD" id="cd06462">
    <property type="entry name" value="Peptidase_S24_S26"/>
    <property type="match status" value="1"/>
</dbReference>
<dbReference type="STRING" id="380244.SAMN05216298_4002"/>
<dbReference type="OrthoDB" id="5518017at2"/>
<dbReference type="AlphaFoldDB" id="A0A1G9KD82"/>
<dbReference type="GO" id="GO:0006465">
    <property type="term" value="P:signal peptide processing"/>
    <property type="evidence" value="ECO:0007669"/>
    <property type="project" value="InterPro"/>
</dbReference>
<gene>
    <name evidence="7" type="ORF">SAMN05216298_4002</name>
</gene>
<dbReference type="SUPFAM" id="SSF51306">
    <property type="entry name" value="LexA/Signal peptidase"/>
    <property type="match status" value="1"/>
</dbReference>
<evidence type="ECO:0000256" key="1">
    <source>
        <dbReference type="ARBA" id="ARBA00004401"/>
    </source>
</evidence>
<reference evidence="8" key="1">
    <citation type="submission" date="2016-10" db="EMBL/GenBank/DDBJ databases">
        <authorList>
            <person name="Varghese N."/>
            <person name="Submissions S."/>
        </authorList>
    </citation>
    <scope>NUCLEOTIDE SEQUENCE [LARGE SCALE GENOMIC DNA]</scope>
    <source>
        <strain evidence="8">CGMCC 4.3147</strain>
    </source>
</reference>
<dbReference type="Pfam" id="PF10502">
    <property type="entry name" value="Peptidase_S26"/>
    <property type="match status" value="2"/>
</dbReference>
<dbReference type="InterPro" id="IPR019533">
    <property type="entry name" value="Peptidase_S26"/>
</dbReference>
<sequence length="141" mass="15116">MGSSDLLFPLLLIAAVALTAESVRQLRRRWVLVKVEGASMEPALKDGDEVLAKRTKRIAVGDVVVVAAPDPELGWAETRRAKAPWWIKRVAAGPGETAPGSGGPVPEGHYYLLGDNPAGDDSRRHGPCPQRLVFGTMVRGL</sequence>
<evidence type="ECO:0000259" key="6">
    <source>
        <dbReference type="Pfam" id="PF10502"/>
    </source>
</evidence>
<dbReference type="PRINTS" id="PR00727">
    <property type="entry name" value="LEADERPTASE"/>
</dbReference>
<keyword evidence="8" id="KW-1185">Reference proteome</keyword>
<evidence type="ECO:0000256" key="5">
    <source>
        <dbReference type="PIRSR" id="PIRSR600223-1"/>
    </source>
</evidence>
<comment type="subcellular location">
    <subcellularLocation>
        <location evidence="1">Cell membrane</location>
        <topology evidence="1">Single-pass type II membrane protein</topology>
    </subcellularLocation>
</comment>
<proteinExistence type="inferred from homology"/>
<keyword evidence="4" id="KW-0378">Hydrolase</keyword>
<dbReference type="InterPro" id="IPR036286">
    <property type="entry name" value="LexA/Signal_pep-like_sf"/>
</dbReference>
<dbReference type="EMBL" id="FNGF01000006">
    <property type="protein sequence ID" value="SDL47840.1"/>
    <property type="molecule type" value="Genomic_DNA"/>
</dbReference>
<dbReference type="PANTHER" id="PTHR43390:SF1">
    <property type="entry name" value="CHLOROPLAST PROCESSING PEPTIDASE"/>
    <property type="match status" value="1"/>
</dbReference>
<evidence type="ECO:0000256" key="2">
    <source>
        <dbReference type="ARBA" id="ARBA00009370"/>
    </source>
</evidence>
<keyword evidence="3" id="KW-0645">Protease</keyword>
<dbReference type="GO" id="GO:0005886">
    <property type="term" value="C:plasma membrane"/>
    <property type="evidence" value="ECO:0007669"/>
    <property type="project" value="UniProtKB-SubCell"/>
</dbReference>
<protein>
    <submittedName>
        <fullName evidence="7">Signal peptidase I</fullName>
    </submittedName>
</protein>
<name>A0A1G9KD82_9ACTN</name>
<dbReference type="PANTHER" id="PTHR43390">
    <property type="entry name" value="SIGNAL PEPTIDASE I"/>
    <property type="match status" value="1"/>
</dbReference>
<dbReference type="Proteomes" id="UP000198662">
    <property type="component" value="Unassembled WGS sequence"/>
</dbReference>
<dbReference type="InterPro" id="IPR019756">
    <property type="entry name" value="Pept_S26A_signal_pept_1_Ser-AS"/>
</dbReference>
<evidence type="ECO:0000313" key="8">
    <source>
        <dbReference type="Proteomes" id="UP000198662"/>
    </source>
</evidence>